<dbReference type="EMBL" id="FWXV01000019">
    <property type="protein sequence ID" value="SMD27046.1"/>
    <property type="molecule type" value="Genomic_DNA"/>
</dbReference>
<gene>
    <name evidence="2" type="ORF">SAMN05661093_10643</name>
</gene>
<keyword evidence="3" id="KW-1185">Reference proteome</keyword>
<evidence type="ECO:0000313" key="2">
    <source>
        <dbReference type="EMBL" id="SMD27046.1"/>
    </source>
</evidence>
<feature type="region of interest" description="Disordered" evidence="1">
    <location>
        <begin position="95"/>
        <end position="114"/>
    </location>
</feature>
<feature type="region of interest" description="Disordered" evidence="1">
    <location>
        <begin position="1"/>
        <end position="20"/>
    </location>
</feature>
<dbReference type="InterPro" id="IPR046214">
    <property type="entry name" value="DUF6247"/>
</dbReference>
<dbReference type="RefSeq" id="WP_143447215.1">
    <property type="nucleotide sequence ID" value="NZ_FWXV01000019.1"/>
</dbReference>
<name>A0A1W2FZI5_KIBAR</name>
<reference evidence="2 3" key="1">
    <citation type="submission" date="2017-04" db="EMBL/GenBank/DDBJ databases">
        <authorList>
            <person name="Afonso C.L."/>
            <person name="Miller P.J."/>
            <person name="Scott M.A."/>
            <person name="Spackman E."/>
            <person name="Goraichik I."/>
            <person name="Dimitrov K.M."/>
            <person name="Suarez D.L."/>
            <person name="Swayne D.E."/>
        </authorList>
    </citation>
    <scope>NUCLEOTIDE SEQUENCE [LARGE SCALE GENOMIC DNA]</scope>
    <source>
        <strain evidence="2 3">DSM 43828</strain>
    </source>
</reference>
<organism evidence="2 3">
    <name type="scientific">Kibdelosporangium aridum</name>
    <dbReference type="NCBI Taxonomy" id="2030"/>
    <lineage>
        <taxon>Bacteria</taxon>
        <taxon>Bacillati</taxon>
        <taxon>Actinomycetota</taxon>
        <taxon>Actinomycetes</taxon>
        <taxon>Pseudonocardiales</taxon>
        <taxon>Pseudonocardiaceae</taxon>
        <taxon>Kibdelosporangium</taxon>
    </lineage>
</organism>
<accession>A0A1W2FZI5</accession>
<dbReference type="Pfam" id="PF19760">
    <property type="entry name" value="DUF6247"/>
    <property type="match status" value="1"/>
</dbReference>
<protein>
    <submittedName>
        <fullName evidence="2">Uncharacterized protein</fullName>
    </submittedName>
</protein>
<evidence type="ECO:0000256" key="1">
    <source>
        <dbReference type="SAM" id="MobiDB-lite"/>
    </source>
</evidence>
<dbReference type="Proteomes" id="UP000192674">
    <property type="component" value="Unassembled WGS sequence"/>
</dbReference>
<dbReference type="AlphaFoldDB" id="A0A1W2FZI5"/>
<dbReference type="OrthoDB" id="3533046at2"/>
<evidence type="ECO:0000313" key="3">
    <source>
        <dbReference type="Proteomes" id="UP000192674"/>
    </source>
</evidence>
<feature type="compositionally biased region" description="Pro residues" evidence="1">
    <location>
        <begin position="1"/>
        <end position="14"/>
    </location>
</feature>
<proteinExistence type="predicted"/>
<sequence length="114" mass="12382">MASPATPSPDPHPAPALLSANTPQAIRDALVGSERSEFEQRYAEEMAAAAHTLNLTGVLTVLDTYRKIADITQRQGPHAHQRMLDQVARLQNGQDVPTVSGQEHKAQINTRLGH</sequence>